<dbReference type="InterPro" id="IPR013249">
    <property type="entry name" value="RNA_pol_sigma70_r4_t2"/>
</dbReference>
<proteinExistence type="inferred from homology"/>
<evidence type="ECO:0000256" key="2">
    <source>
        <dbReference type="ARBA" id="ARBA00023015"/>
    </source>
</evidence>
<evidence type="ECO:0000256" key="3">
    <source>
        <dbReference type="ARBA" id="ARBA00023082"/>
    </source>
</evidence>
<evidence type="ECO:0000313" key="7">
    <source>
        <dbReference type="EMBL" id="UOQ68552.1"/>
    </source>
</evidence>
<dbReference type="SUPFAM" id="SSF88946">
    <property type="entry name" value="Sigma2 domain of RNA polymerase sigma factors"/>
    <property type="match status" value="1"/>
</dbReference>
<dbReference type="Gene3D" id="1.10.10.10">
    <property type="entry name" value="Winged helix-like DNA-binding domain superfamily/Winged helix DNA-binding domain"/>
    <property type="match status" value="1"/>
</dbReference>
<keyword evidence="2" id="KW-0805">Transcription regulation</keyword>
<reference evidence="7" key="1">
    <citation type="submission" date="2022-04" db="EMBL/GenBank/DDBJ databases">
        <title>Hymenobacter sp. isolated from the air.</title>
        <authorList>
            <person name="Won M."/>
            <person name="Lee C.-M."/>
            <person name="Woen H.-Y."/>
            <person name="Kwon S.-W."/>
        </authorList>
    </citation>
    <scope>NUCLEOTIDE SEQUENCE</scope>
    <source>
        <strain evidence="7">5420S-77</strain>
        <plasmid evidence="7">unnamed1</plasmid>
    </source>
</reference>
<dbReference type="Gene3D" id="1.10.1740.10">
    <property type="match status" value="1"/>
</dbReference>
<dbReference type="PANTHER" id="PTHR43133:SF51">
    <property type="entry name" value="RNA POLYMERASE SIGMA FACTOR"/>
    <property type="match status" value="1"/>
</dbReference>
<evidence type="ECO:0000313" key="8">
    <source>
        <dbReference type="Proteomes" id="UP000830401"/>
    </source>
</evidence>
<dbReference type="InterPro" id="IPR036388">
    <property type="entry name" value="WH-like_DNA-bd_sf"/>
</dbReference>
<accession>A0ABY4GCH6</accession>
<dbReference type="EMBL" id="CP095062">
    <property type="protein sequence ID" value="UOQ68552.1"/>
    <property type="molecule type" value="Genomic_DNA"/>
</dbReference>
<keyword evidence="8" id="KW-1185">Reference proteome</keyword>
<keyword evidence="3" id="KW-0731">Sigma factor</keyword>
<dbReference type="NCBIfam" id="TIGR02937">
    <property type="entry name" value="sigma70-ECF"/>
    <property type="match status" value="1"/>
</dbReference>
<protein>
    <submittedName>
        <fullName evidence="7">Sigma-70 family RNA polymerase sigma factor</fullName>
    </submittedName>
</protein>
<dbReference type="Pfam" id="PF04542">
    <property type="entry name" value="Sigma70_r2"/>
    <property type="match status" value="1"/>
</dbReference>
<dbReference type="Proteomes" id="UP000830401">
    <property type="component" value="Plasmid unnamed1"/>
</dbReference>
<sequence length="204" mass="23371">MLSDSPAHPAPHELSVRSQQDMALIDAALAGDAKAYAELLSSYRKPVSYVILKIVGNADDAEDLTLEVFTKAFKYLANYRPDFAFSTWLFRIATNHSIDFIRRQKLPVQSLHQRDEENLPLQVHDPAPNPQDAFIRQERIDLMHKLTNVLPLKYARPVRLRYFQQLSYVEMATELKLPVGTVKARLFRARVMLRALLQNSRAAI</sequence>
<feature type="domain" description="RNA polymerase sigma-70 region 2" evidence="5">
    <location>
        <begin position="40"/>
        <end position="105"/>
    </location>
</feature>
<evidence type="ECO:0000259" key="5">
    <source>
        <dbReference type="Pfam" id="PF04542"/>
    </source>
</evidence>
<dbReference type="InterPro" id="IPR013325">
    <property type="entry name" value="RNA_pol_sigma_r2"/>
</dbReference>
<evidence type="ECO:0000256" key="1">
    <source>
        <dbReference type="ARBA" id="ARBA00010641"/>
    </source>
</evidence>
<evidence type="ECO:0000256" key="4">
    <source>
        <dbReference type="ARBA" id="ARBA00023163"/>
    </source>
</evidence>
<keyword evidence="4" id="KW-0804">Transcription</keyword>
<name>A0ABY4GCH6_9BACT</name>
<dbReference type="PANTHER" id="PTHR43133">
    <property type="entry name" value="RNA POLYMERASE ECF-TYPE SIGMA FACTO"/>
    <property type="match status" value="1"/>
</dbReference>
<dbReference type="InterPro" id="IPR007627">
    <property type="entry name" value="RNA_pol_sigma70_r2"/>
</dbReference>
<feature type="domain" description="RNA polymerase sigma factor 70 region 4 type 2" evidence="6">
    <location>
        <begin position="143"/>
        <end position="192"/>
    </location>
</feature>
<comment type="similarity">
    <text evidence="1">Belongs to the sigma-70 factor family. ECF subfamily.</text>
</comment>
<gene>
    <name evidence="7" type="ORF">MUN86_23890</name>
</gene>
<geneLocation type="plasmid" evidence="7 8">
    <name>unnamed1</name>
</geneLocation>
<dbReference type="RefSeq" id="WP_245125886.1">
    <property type="nucleotide sequence ID" value="NZ_CP095062.1"/>
</dbReference>
<dbReference type="CDD" id="cd06171">
    <property type="entry name" value="Sigma70_r4"/>
    <property type="match status" value="1"/>
</dbReference>
<dbReference type="SUPFAM" id="SSF88659">
    <property type="entry name" value="Sigma3 and sigma4 domains of RNA polymerase sigma factors"/>
    <property type="match status" value="1"/>
</dbReference>
<dbReference type="InterPro" id="IPR014284">
    <property type="entry name" value="RNA_pol_sigma-70_dom"/>
</dbReference>
<keyword evidence="7" id="KW-0614">Plasmid</keyword>
<dbReference type="Pfam" id="PF08281">
    <property type="entry name" value="Sigma70_r4_2"/>
    <property type="match status" value="1"/>
</dbReference>
<evidence type="ECO:0000259" key="6">
    <source>
        <dbReference type="Pfam" id="PF08281"/>
    </source>
</evidence>
<organism evidence="7 8">
    <name type="scientific">Hymenobacter volaticus</name>
    <dbReference type="NCBI Taxonomy" id="2932254"/>
    <lineage>
        <taxon>Bacteria</taxon>
        <taxon>Pseudomonadati</taxon>
        <taxon>Bacteroidota</taxon>
        <taxon>Cytophagia</taxon>
        <taxon>Cytophagales</taxon>
        <taxon>Hymenobacteraceae</taxon>
        <taxon>Hymenobacter</taxon>
    </lineage>
</organism>
<dbReference type="InterPro" id="IPR013324">
    <property type="entry name" value="RNA_pol_sigma_r3/r4-like"/>
</dbReference>
<dbReference type="InterPro" id="IPR039425">
    <property type="entry name" value="RNA_pol_sigma-70-like"/>
</dbReference>